<proteinExistence type="predicted"/>
<dbReference type="GO" id="GO:0005524">
    <property type="term" value="F:ATP binding"/>
    <property type="evidence" value="ECO:0007669"/>
    <property type="project" value="UniProtKB-KW"/>
</dbReference>
<dbReference type="PANTHER" id="PTHR24351">
    <property type="entry name" value="RIBOSOMAL PROTEIN S6 KINASE"/>
    <property type="match status" value="1"/>
</dbReference>
<reference evidence="7" key="2">
    <citation type="submission" date="2021-03" db="UniProtKB">
        <authorList>
            <consortium name="Ensembl"/>
        </authorList>
    </citation>
    <scope>IDENTIFICATION</scope>
</reference>
<dbReference type="GO" id="GO:0004674">
    <property type="term" value="F:protein serine/threonine kinase activity"/>
    <property type="evidence" value="ECO:0007669"/>
    <property type="project" value="UniProtKB-KW"/>
</dbReference>
<dbReference type="InterPro" id="IPR008271">
    <property type="entry name" value="Ser/Thr_kinase_AS"/>
</dbReference>
<evidence type="ECO:0000256" key="5">
    <source>
        <dbReference type="ARBA" id="ARBA00022840"/>
    </source>
</evidence>
<evidence type="ECO:0000259" key="6">
    <source>
        <dbReference type="PROSITE" id="PS50011"/>
    </source>
</evidence>
<dbReference type="Pfam" id="PF00069">
    <property type="entry name" value="Pkinase"/>
    <property type="match status" value="1"/>
</dbReference>
<dbReference type="Ensembl" id="ENSXETT00000122681">
    <property type="protein sequence ID" value="ENSXETP00000105750"/>
    <property type="gene ID" value="ENSXETG00000043949"/>
</dbReference>
<dbReference type="PROSITE" id="PS50011">
    <property type="entry name" value="PROTEIN_KINASE_DOM"/>
    <property type="match status" value="1"/>
</dbReference>
<dbReference type="InterPro" id="IPR000719">
    <property type="entry name" value="Prot_kinase_dom"/>
</dbReference>
<feature type="domain" description="Protein kinase" evidence="6">
    <location>
        <begin position="1"/>
        <end position="165"/>
    </location>
</feature>
<evidence type="ECO:0000256" key="1">
    <source>
        <dbReference type="ARBA" id="ARBA00022527"/>
    </source>
</evidence>
<organism evidence="7">
    <name type="scientific">Xenopus tropicalis</name>
    <name type="common">Western clawed frog</name>
    <name type="synonym">Silurana tropicalis</name>
    <dbReference type="NCBI Taxonomy" id="8364"/>
    <lineage>
        <taxon>Eukaryota</taxon>
        <taxon>Metazoa</taxon>
        <taxon>Chordata</taxon>
        <taxon>Craniata</taxon>
        <taxon>Vertebrata</taxon>
        <taxon>Euteleostomi</taxon>
        <taxon>Amphibia</taxon>
        <taxon>Batrachia</taxon>
        <taxon>Anura</taxon>
        <taxon>Pipoidea</taxon>
        <taxon>Pipidae</taxon>
        <taxon>Xenopodinae</taxon>
        <taxon>Xenopus</taxon>
        <taxon>Silurana</taxon>
    </lineage>
</organism>
<sequence>MICVLFCFFKRFYSSEIVVGLQFLHTNGIVHRDLKPENILLDEEGHLKIADFGLACTSVFGSKTLCGYYGTPGYIAPEVLSDEEYNAGADWWSFGVILYEMATGTLPFSLKGTSGQQVKRILDTEPKYPKSLSPELLDLLQQLLKKKANHAWGYMPISGTTHFILQLIGWKWKEDFAAPCKT</sequence>
<evidence type="ECO:0000256" key="2">
    <source>
        <dbReference type="ARBA" id="ARBA00022679"/>
    </source>
</evidence>
<dbReference type="GeneTree" id="ENSGT00940000166863"/>
<name>A0A803JCY2_XENTR</name>
<dbReference type="AlphaFoldDB" id="A0A803JCY2"/>
<dbReference type="InterPro" id="IPR011009">
    <property type="entry name" value="Kinase-like_dom_sf"/>
</dbReference>
<keyword evidence="5" id="KW-0067">ATP-binding</keyword>
<evidence type="ECO:0000256" key="4">
    <source>
        <dbReference type="ARBA" id="ARBA00022777"/>
    </source>
</evidence>
<keyword evidence="1" id="KW-0723">Serine/threonine-protein kinase</keyword>
<keyword evidence="2" id="KW-0808">Transferase</keyword>
<keyword evidence="4" id="KW-0418">Kinase</keyword>
<dbReference type="InParanoid" id="A0A803JCY2"/>
<protein>
    <recommendedName>
        <fullName evidence="6">Protein kinase domain-containing protein</fullName>
    </recommendedName>
</protein>
<dbReference type="Gene3D" id="1.10.510.10">
    <property type="entry name" value="Transferase(Phosphotransferase) domain 1"/>
    <property type="match status" value="1"/>
</dbReference>
<dbReference type="PROSITE" id="PS00108">
    <property type="entry name" value="PROTEIN_KINASE_ST"/>
    <property type="match status" value="1"/>
</dbReference>
<reference evidence="7" key="1">
    <citation type="journal article" date="2010" name="Science">
        <title>The genome of the Western clawed frog Xenopus tropicalis.</title>
        <authorList>
            <person name="Hellsten U."/>
            <person name="Harland R.M."/>
            <person name="Gilchrist M.J."/>
            <person name="Hendrix D."/>
            <person name="Jurka J."/>
            <person name="Kapitonov V."/>
            <person name="Ovcharenko I."/>
            <person name="Putnam N.H."/>
            <person name="Shu S."/>
            <person name="Taher L."/>
            <person name="Blitz I.L."/>
            <person name="Blumberg B."/>
            <person name="Dichmann D.S."/>
            <person name="Dubchak I."/>
            <person name="Amaya E."/>
            <person name="Detter J.C."/>
            <person name="Fletcher R."/>
            <person name="Gerhard D.S."/>
            <person name="Goodstein D."/>
            <person name="Graves T."/>
            <person name="Grigoriev I.V."/>
            <person name="Grimwood J."/>
            <person name="Kawashima T."/>
            <person name="Lindquist E."/>
            <person name="Lucas S.M."/>
            <person name="Mead P.E."/>
            <person name="Mitros T."/>
            <person name="Ogino H."/>
            <person name="Ohta Y."/>
            <person name="Poliakov A.V."/>
            <person name="Pollet N."/>
            <person name="Robert J."/>
            <person name="Salamov A."/>
            <person name="Sater A.K."/>
            <person name="Schmutz J."/>
            <person name="Terry A."/>
            <person name="Vize P.D."/>
            <person name="Warren W.C."/>
            <person name="Wells D."/>
            <person name="Wills A."/>
            <person name="Wilson R.K."/>
            <person name="Zimmerman L.B."/>
            <person name="Zorn A.M."/>
            <person name="Grainger R."/>
            <person name="Grammer T."/>
            <person name="Khokha M.K."/>
            <person name="Richardson P.M."/>
            <person name="Rokhsar D.S."/>
        </authorList>
    </citation>
    <scope>NUCLEOTIDE SEQUENCE [LARGE SCALE GENOMIC DNA]</scope>
    <source>
        <strain evidence="7">Nigerian</strain>
    </source>
</reference>
<dbReference type="SUPFAM" id="SSF56112">
    <property type="entry name" value="Protein kinase-like (PK-like)"/>
    <property type="match status" value="1"/>
</dbReference>
<evidence type="ECO:0000313" key="7">
    <source>
        <dbReference type="Ensembl" id="ENSXETP00000105750"/>
    </source>
</evidence>
<keyword evidence="3" id="KW-0547">Nucleotide-binding</keyword>
<accession>A0A803JCY2</accession>
<dbReference type="SMART" id="SM00220">
    <property type="entry name" value="S_TKc"/>
    <property type="match status" value="1"/>
</dbReference>
<evidence type="ECO:0000256" key="3">
    <source>
        <dbReference type="ARBA" id="ARBA00022741"/>
    </source>
</evidence>